<comment type="caution">
    <text evidence="1">The sequence shown here is derived from an EMBL/GenBank/DDBJ whole genome shotgun (WGS) entry which is preliminary data.</text>
</comment>
<dbReference type="AlphaFoldDB" id="A0AAV0DQ64"/>
<proteinExistence type="predicted"/>
<reference evidence="1" key="1">
    <citation type="submission" date="2022-07" db="EMBL/GenBank/DDBJ databases">
        <authorList>
            <person name="Macas J."/>
            <person name="Novak P."/>
            <person name="Neumann P."/>
        </authorList>
    </citation>
    <scope>NUCLEOTIDE SEQUENCE</scope>
</reference>
<dbReference type="EMBL" id="CAMAPF010000135">
    <property type="protein sequence ID" value="CAH9106338.1"/>
    <property type="molecule type" value="Genomic_DNA"/>
</dbReference>
<accession>A0AAV0DQ64</accession>
<dbReference type="Proteomes" id="UP001152523">
    <property type="component" value="Unassembled WGS sequence"/>
</dbReference>
<evidence type="ECO:0000313" key="2">
    <source>
        <dbReference type="Proteomes" id="UP001152523"/>
    </source>
</evidence>
<keyword evidence="2" id="KW-1185">Reference proteome</keyword>
<evidence type="ECO:0000313" key="1">
    <source>
        <dbReference type="EMBL" id="CAH9106338.1"/>
    </source>
</evidence>
<sequence length="144" mass="15704">MKHLLSGSNGKRQLRFSSFRQIRTATLPGCFFSPLSTSLQLTRAIGGNPQPDPPLQRVNLQTATKKITSLVENNGSNGDTPPRLWTAKSFNFLPLTSLSNNGAYKVALISDCWPSKKTKTTSRQSFNSTTTASLFTKVSSSPKP</sequence>
<organism evidence="1 2">
    <name type="scientific">Cuscuta epithymum</name>
    <dbReference type="NCBI Taxonomy" id="186058"/>
    <lineage>
        <taxon>Eukaryota</taxon>
        <taxon>Viridiplantae</taxon>
        <taxon>Streptophyta</taxon>
        <taxon>Embryophyta</taxon>
        <taxon>Tracheophyta</taxon>
        <taxon>Spermatophyta</taxon>
        <taxon>Magnoliopsida</taxon>
        <taxon>eudicotyledons</taxon>
        <taxon>Gunneridae</taxon>
        <taxon>Pentapetalae</taxon>
        <taxon>asterids</taxon>
        <taxon>lamiids</taxon>
        <taxon>Solanales</taxon>
        <taxon>Convolvulaceae</taxon>
        <taxon>Cuscuteae</taxon>
        <taxon>Cuscuta</taxon>
        <taxon>Cuscuta subgen. Cuscuta</taxon>
    </lineage>
</organism>
<protein>
    <submittedName>
        <fullName evidence="1">Uncharacterized protein</fullName>
    </submittedName>
</protein>
<name>A0AAV0DQ64_9ASTE</name>
<gene>
    <name evidence="1" type="ORF">CEPIT_LOCUS17544</name>
</gene>